<feature type="region of interest" description="Disordered" evidence="1">
    <location>
        <begin position="287"/>
        <end position="329"/>
    </location>
</feature>
<comment type="caution">
    <text evidence="2">The sequence shown here is derived from an EMBL/GenBank/DDBJ whole genome shotgun (WGS) entry which is preliminary data.</text>
</comment>
<dbReference type="RefSeq" id="XP_020129809.1">
    <property type="nucleotide sequence ID" value="XM_020273823.1"/>
</dbReference>
<evidence type="ECO:0000256" key="1">
    <source>
        <dbReference type="SAM" id="MobiDB-lite"/>
    </source>
</evidence>
<name>A0A1J9S1L7_9PEZI</name>
<gene>
    <name evidence="2" type="ORF">BKCO1_2900062</name>
</gene>
<dbReference type="Proteomes" id="UP000183809">
    <property type="component" value="Unassembled WGS sequence"/>
</dbReference>
<dbReference type="EMBL" id="MNUE01000029">
    <property type="protein sequence ID" value="OJD33549.1"/>
    <property type="molecule type" value="Genomic_DNA"/>
</dbReference>
<feature type="region of interest" description="Disordered" evidence="1">
    <location>
        <begin position="345"/>
        <end position="388"/>
    </location>
</feature>
<dbReference type="GeneID" id="31014084"/>
<feature type="compositionally biased region" description="Low complexity" evidence="1">
    <location>
        <begin position="292"/>
        <end position="314"/>
    </location>
</feature>
<dbReference type="OrthoDB" id="3784677at2759"/>
<proteinExistence type="predicted"/>
<feature type="compositionally biased region" description="Polar residues" evidence="1">
    <location>
        <begin position="199"/>
        <end position="214"/>
    </location>
</feature>
<sequence>MTYPEPRRAGSHATMPGKSTSNAGAASDVDRDQFEAFRYELGTSNRETVLASFDRRDDYARMRFPPRTPNPGSHQANVPADPVLAGWKNFHLTTTDRDLDAEKQDHLHDGQLFRLNRQARGEAIHHPPPAVRRSEPSLNPLLNNPGNADPLALARALQFKGSYKAGKGRPPISNPHASSAPLGSVGRGGYAGRGRGGSVLSSNGRNGPTQSGTLNPHADIHADQRLPARKKKASVVGGGMSTVQARPMLGAAFTNRPTNNLRPPPAQINHGRNGIPNQQLSKGAHVAPMMDRSNSSRSTASMASSTVGSSSSGALFATGRRHPAPVGNLATPEEFMAAVKKNGLAGSKYAPKPEDKKNQQEKTETTKPAEPKIKSTMGGGLSGSRFAA</sequence>
<protein>
    <submittedName>
        <fullName evidence="2">Negative regulator of dna transposition protein</fullName>
    </submittedName>
</protein>
<evidence type="ECO:0000313" key="2">
    <source>
        <dbReference type="EMBL" id="OJD33549.1"/>
    </source>
</evidence>
<evidence type="ECO:0000313" key="3">
    <source>
        <dbReference type="Proteomes" id="UP000183809"/>
    </source>
</evidence>
<feature type="compositionally biased region" description="Basic and acidic residues" evidence="1">
    <location>
        <begin position="351"/>
        <end position="373"/>
    </location>
</feature>
<feature type="region of interest" description="Disordered" evidence="1">
    <location>
        <begin position="163"/>
        <end position="236"/>
    </location>
</feature>
<feature type="compositionally biased region" description="Low complexity" evidence="1">
    <location>
        <begin position="136"/>
        <end position="146"/>
    </location>
</feature>
<feature type="region of interest" description="Disordered" evidence="1">
    <location>
        <begin position="1"/>
        <end position="30"/>
    </location>
</feature>
<accession>A0A1J9S1L7</accession>
<reference evidence="2 3" key="1">
    <citation type="submission" date="2016-10" db="EMBL/GenBank/DDBJ databases">
        <title>Proteomics and genomics reveal pathogen-plant mechanisms compatible with a hemibiotrophic lifestyle of Diplodia corticola.</title>
        <authorList>
            <person name="Fernandes I."/>
            <person name="De Jonge R."/>
            <person name="Van De Peer Y."/>
            <person name="Devreese B."/>
            <person name="Alves A."/>
            <person name="Esteves A.C."/>
        </authorList>
    </citation>
    <scope>NUCLEOTIDE SEQUENCE [LARGE SCALE GENOMIC DNA]</scope>
    <source>
        <strain evidence="2 3">CBS 112549</strain>
    </source>
</reference>
<dbReference type="AlphaFoldDB" id="A0A1J9S1L7"/>
<feature type="region of interest" description="Disordered" evidence="1">
    <location>
        <begin position="126"/>
        <end position="146"/>
    </location>
</feature>
<keyword evidence="3" id="KW-1185">Reference proteome</keyword>
<feature type="compositionally biased region" description="Gly residues" evidence="1">
    <location>
        <begin position="185"/>
        <end position="197"/>
    </location>
</feature>
<organism evidence="2 3">
    <name type="scientific">Diplodia corticola</name>
    <dbReference type="NCBI Taxonomy" id="236234"/>
    <lineage>
        <taxon>Eukaryota</taxon>
        <taxon>Fungi</taxon>
        <taxon>Dikarya</taxon>
        <taxon>Ascomycota</taxon>
        <taxon>Pezizomycotina</taxon>
        <taxon>Dothideomycetes</taxon>
        <taxon>Dothideomycetes incertae sedis</taxon>
        <taxon>Botryosphaeriales</taxon>
        <taxon>Botryosphaeriaceae</taxon>
        <taxon>Diplodia</taxon>
    </lineage>
</organism>